<name>A0A562VMM7_9BACT</name>
<gene>
    <name evidence="3" type="ORF">JN12_02092</name>
</gene>
<keyword evidence="1 2" id="KW-0732">Signal</keyword>
<dbReference type="SUPFAM" id="SSF48695">
    <property type="entry name" value="Multiheme cytochromes"/>
    <property type="match status" value="1"/>
</dbReference>
<dbReference type="PANTHER" id="PTHR35038">
    <property type="entry name" value="DISSIMILATORY SULFITE REDUCTASE SIRA"/>
    <property type="match status" value="1"/>
</dbReference>
<organism evidence="3 4">
    <name type="scientific">Geobacter argillaceus</name>
    <dbReference type="NCBI Taxonomy" id="345631"/>
    <lineage>
        <taxon>Bacteria</taxon>
        <taxon>Pseudomonadati</taxon>
        <taxon>Thermodesulfobacteriota</taxon>
        <taxon>Desulfuromonadia</taxon>
        <taxon>Geobacterales</taxon>
        <taxon>Geobacteraceae</taxon>
        <taxon>Geobacter</taxon>
    </lineage>
</organism>
<reference evidence="3 4" key="1">
    <citation type="submission" date="2019-07" db="EMBL/GenBank/DDBJ databases">
        <title>Genomic Encyclopedia of Archaeal and Bacterial Type Strains, Phase II (KMG-II): from individual species to whole genera.</title>
        <authorList>
            <person name="Goeker M."/>
        </authorList>
    </citation>
    <scope>NUCLEOTIDE SEQUENCE [LARGE SCALE GENOMIC DNA]</scope>
    <source>
        <strain evidence="3 4">ATCC BAA-1139</strain>
    </source>
</reference>
<dbReference type="GO" id="GO:0016491">
    <property type="term" value="F:oxidoreductase activity"/>
    <property type="evidence" value="ECO:0007669"/>
    <property type="project" value="TreeGrafter"/>
</dbReference>
<evidence type="ECO:0000313" key="3">
    <source>
        <dbReference type="EMBL" id="TWJ19145.1"/>
    </source>
</evidence>
<dbReference type="AlphaFoldDB" id="A0A562VMM7"/>
<dbReference type="InterPro" id="IPR051829">
    <property type="entry name" value="Multiheme_Cytochr_ET"/>
</dbReference>
<sequence>MSVLSLLFTLLFCAVPVSLHAVGPKISQIGNKHNLASWNTAVTYRAVVNPNDPSQRHTQICVFCHTPHHASGSAVLWNRSDPTRTFGHFSSPTLVIDNPDVRTSKSMYGEPNGSSRLCLSCHDGQTALGVVFNGAAIAFPAGLSTLPYMRYSSHHPVSFVYDTSVLAAITLKKPLEGYRLPTDSPSASFVKLDQQKRLQCVSCHDPHQDQSVTPSVVSPFWVGPDHDTVCKACHNVQTLPVLPP</sequence>
<evidence type="ECO:0000256" key="2">
    <source>
        <dbReference type="SAM" id="SignalP"/>
    </source>
</evidence>
<dbReference type="Proteomes" id="UP000319449">
    <property type="component" value="Unassembled WGS sequence"/>
</dbReference>
<dbReference type="PANTHER" id="PTHR35038:SF8">
    <property type="entry name" value="C-TYPE POLYHEME CYTOCHROME OMCC"/>
    <property type="match status" value="1"/>
</dbReference>
<comment type="caution">
    <text evidence="3">The sequence shown here is derived from an EMBL/GenBank/DDBJ whole genome shotgun (WGS) entry which is preliminary data.</text>
</comment>
<dbReference type="InterPro" id="IPR036280">
    <property type="entry name" value="Multihaem_cyt_sf"/>
</dbReference>
<evidence type="ECO:0008006" key="5">
    <source>
        <dbReference type="Google" id="ProtNLM"/>
    </source>
</evidence>
<accession>A0A562VMM7</accession>
<feature type="signal peptide" evidence="2">
    <location>
        <begin position="1"/>
        <end position="21"/>
    </location>
</feature>
<evidence type="ECO:0000256" key="1">
    <source>
        <dbReference type="ARBA" id="ARBA00022729"/>
    </source>
</evidence>
<keyword evidence="4" id="KW-1185">Reference proteome</keyword>
<proteinExistence type="predicted"/>
<evidence type="ECO:0000313" key="4">
    <source>
        <dbReference type="Proteomes" id="UP000319449"/>
    </source>
</evidence>
<feature type="chain" id="PRO_5021750406" description="Doubled CXXCH motif domain-containing protein" evidence="2">
    <location>
        <begin position="22"/>
        <end position="244"/>
    </location>
</feature>
<protein>
    <recommendedName>
        <fullName evidence="5">Doubled CXXCH motif domain-containing protein</fullName>
    </recommendedName>
</protein>
<dbReference type="EMBL" id="VLLN01000011">
    <property type="protein sequence ID" value="TWJ19145.1"/>
    <property type="molecule type" value="Genomic_DNA"/>
</dbReference>